<accession>A0A5C6TVC2</accession>
<evidence type="ECO:0000259" key="10">
    <source>
        <dbReference type="SMART" id="SM01005"/>
    </source>
</evidence>
<dbReference type="InterPro" id="IPR011079">
    <property type="entry name" value="Ala_racemase_C"/>
</dbReference>
<comment type="caution">
    <text evidence="11">The sequence shown here is derived from an EMBL/GenBank/DDBJ whole genome shotgun (WGS) entry which is preliminary data.</text>
</comment>
<evidence type="ECO:0000256" key="4">
    <source>
        <dbReference type="ARBA" id="ARBA00013089"/>
    </source>
</evidence>
<dbReference type="PANTHER" id="PTHR30511">
    <property type="entry name" value="ALANINE RACEMASE"/>
    <property type="match status" value="1"/>
</dbReference>
<evidence type="ECO:0000256" key="8">
    <source>
        <dbReference type="PIRSR" id="PIRSR600821-50"/>
    </source>
</evidence>
<dbReference type="EC" id="5.1.1.1" evidence="4 7"/>
<dbReference type="UniPathway" id="UPA00042">
    <property type="reaction ID" value="UER00497"/>
</dbReference>
<feature type="active site" description="Proton acceptor; specific for D-alanine" evidence="7">
    <location>
        <position position="37"/>
    </location>
</feature>
<dbReference type="GO" id="GO:0008784">
    <property type="term" value="F:alanine racemase activity"/>
    <property type="evidence" value="ECO:0007669"/>
    <property type="project" value="UniProtKB-UniRule"/>
</dbReference>
<gene>
    <name evidence="11" type="primary">alr</name>
    <name evidence="11" type="ORF">FRZ32_09780</name>
</gene>
<organism evidence="11 12">
    <name type="scientific">Allosphingosinicella ginsenosidimutans</name>
    <dbReference type="NCBI Taxonomy" id="1176539"/>
    <lineage>
        <taxon>Bacteria</taxon>
        <taxon>Pseudomonadati</taxon>
        <taxon>Pseudomonadota</taxon>
        <taxon>Alphaproteobacteria</taxon>
        <taxon>Sphingomonadales</taxon>
        <taxon>Sphingomonadaceae</taxon>
        <taxon>Allosphingosinicella</taxon>
    </lineage>
</organism>
<dbReference type="PANTHER" id="PTHR30511:SF0">
    <property type="entry name" value="ALANINE RACEMASE, CATABOLIC-RELATED"/>
    <property type="match status" value="1"/>
</dbReference>
<dbReference type="RefSeq" id="WP_147043327.1">
    <property type="nucleotide sequence ID" value="NZ_BAABIR010000001.1"/>
</dbReference>
<protein>
    <recommendedName>
        <fullName evidence="4 7">Alanine racemase</fullName>
        <ecNumber evidence="4 7">5.1.1.1</ecNumber>
    </recommendedName>
</protein>
<dbReference type="GO" id="GO:0030632">
    <property type="term" value="P:D-alanine biosynthetic process"/>
    <property type="evidence" value="ECO:0007669"/>
    <property type="project" value="UniProtKB-UniRule"/>
</dbReference>
<dbReference type="Gene3D" id="2.40.37.10">
    <property type="entry name" value="Lyase, Ornithine Decarboxylase, Chain A, domain 1"/>
    <property type="match status" value="1"/>
</dbReference>
<dbReference type="Pfam" id="PF01168">
    <property type="entry name" value="Ala_racemase_N"/>
    <property type="match status" value="1"/>
</dbReference>
<evidence type="ECO:0000313" key="12">
    <source>
        <dbReference type="Proteomes" id="UP000321249"/>
    </source>
</evidence>
<dbReference type="InterPro" id="IPR009006">
    <property type="entry name" value="Ala_racemase/Decarboxylase_C"/>
</dbReference>
<feature type="binding site" evidence="7 9">
    <location>
        <position position="131"/>
    </location>
    <ligand>
        <name>substrate</name>
    </ligand>
</feature>
<reference evidence="11 12" key="1">
    <citation type="journal article" date="2015" name="J. Microbiol.">
        <title>Sphingosinicella ginsenosidimutans sp. nov., with ginsenoside converting activity.</title>
        <authorList>
            <person name="Kim J.K."/>
            <person name="Kang M.S."/>
            <person name="Park S.C."/>
            <person name="Kim K.M."/>
            <person name="Choi K."/>
            <person name="Yoon M.H."/>
            <person name="Im W.T."/>
        </authorList>
    </citation>
    <scope>NUCLEOTIDE SEQUENCE [LARGE SCALE GENOMIC DNA]</scope>
    <source>
        <strain evidence="11 12">BS-11</strain>
    </source>
</reference>
<feature type="modified residue" description="N6-(pyridoxal phosphate)lysine" evidence="7 8">
    <location>
        <position position="37"/>
    </location>
</feature>
<dbReference type="AlphaFoldDB" id="A0A5C6TVC2"/>
<evidence type="ECO:0000256" key="1">
    <source>
        <dbReference type="ARBA" id="ARBA00000316"/>
    </source>
</evidence>
<evidence type="ECO:0000256" key="5">
    <source>
        <dbReference type="ARBA" id="ARBA00022898"/>
    </source>
</evidence>
<dbReference type="GO" id="GO:0005829">
    <property type="term" value="C:cytosol"/>
    <property type="evidence" value="ECO:0007669"/>
    <property type="project" value="TreeGrafter"/>
</dbReference>
<evidence type="ECO:0000256" key="9">
    <source>
        <dbReference type="PIRSR" id="PIRSR600821-52"/>
    </source>
</evidence>
<comment type="cofactor">
    <cofactor evidence="2 7 8">
        <name>pyridoxal 5'-phosphate</name>
        <dbReference type="ChEBI" id="CHEBI:597326"/>
    </cofactor>
</comment>
<evidence type="ECO:0000313" key="11">
    <source>
        <dbReference type="EMBL" id="TXC63921.1"/>
    </source>
</evidence>
<dbReference type="SUPFAM" id="SSF50621">
    <property type="entry name" value="Alanine racemase C-terminal domain-like"/>
    <property type="match status" value="1"/>
</dbReference>
<dbReference type="OrthoDB" id="9813814at2"/>
<dbReference type="InterPro" id="IPR020622">
    <property type="entry name" value="Ala_racemase_pyridoxalP-BS"/>
</dbReference>
<feature type="domain" description="Alanine racemase C-terminal" evidence="10">
    <location>
        <begin position="230"/>
        <end position="349"/>
    </location>
</feature>
<comment type="pathway">
    <text evidence="7">Amino-acid biosynthesis; D-alanine biosynthesis; D-alanine from L-alanine: step 1/1.</text>
</comment>
<dbReference type="CDD" id="cd00430">
    <property type="entry name" value="PLPDE_III_AR"/>
    <property type="match status" value="1"/>
</dbReference>
<evidence type="ECO:0000256" key="2">
    <source>
        <dbReference type="ARBA" id="ARBA00001933"/>
    </source>
</evidence>
<keyword evidence="5 7" id="KW-0663">Pyridoxal phosphate</keyword>
<feature type="binding site" evidence="7 9">
    <location>
        <position position="299"/>
    </location>
    <ligand>
        <name>substrate</name>
    </ligand>
</feature>
<dbReference type="SUPFAM" id="SSF51419">
    <property type="entry name" value="PLP-binding barrel"/>
    <property type="match status" value="1"/>
</dbReference>
<dbReference type="HAMAP" id="MF_01201">
    <property type="entry name" value="Ala_racemase"/>
    <property type="match status" value="1"/>
</dbReference>
<dbReference type="InterPro" id="IPR029066">
    <property type="entry name" value="PLP-binding_barrel"/>
</dbReference>
<keyword evidence="12" id="KW-1185">Reference proteome</keyword>
<comment type="catalytic activity">
    <reaction evidence="1 7">
        <text>L-alanine = D-alanine</text>
        <dbReference type="Rhea" id="RHEA:20249"/>
        <dbReference type="ChEBI" id="CHEBI:57416"/>
        <dbReference type="ChEBI" id="CHEBI:57972"/>
        <dbReference type="EC" id="5.1.1.1"/>
    </reaction>
</comment>
<keyword evidence="6 7" id="KW-0413">Isomerase</keyword>
<feature type="active site" description="Proton acceptor; specific for L-alanine" evidence="7">
    <location>
        <position position="251"/>
    </location>
</feature>
<dbReference type="SMART" id="SM01005">
    <property type="entry name" value="Ala_racemase_C"/>
    <property type="match status" value="1"/>
</dbReference>
<comment type="similarity">
    <text evidence="3 7">Belongs to the alanine racemase family.</text>
</comment>
<sequence>MIPSALRLILDGDALVSNWHWLAHKSGGGAACGAAVKADAYGLGAREAVKRLAAAGCRDFFVATWAEAEALMPWPADLNLSVLHGVGEEDMAAALASPARPVLNSRAQVERWKQAAPARPCDVMVDTGMNRLGLTVREARSGLLDGLALQTLMSHLACADEPGHEMNERQLGIFRSLRREVSAARYSLANSAGICLGGRYAFGLTRPGLALYGGIPVPGDAEQEAGLKPVARIEARVLQVREVPAGQSLGYGATFVAGQDMRAAILNIGYADGYLRPLAGRGHALAGDVRCPILGRISMDLMAVALPSGADAAEGDWLQIDFRLPELAGELSQYELLTTLGRRYRRVWR</sequence>
<dbReference type="PROSITE" id="PS00395">
    <property type="entry name" value="ALANINE_RACEMASE"/>
    <property type="match status" value="1"/>
</dbReference>
<dbReference type="Proteomes" id="UP000321249">
    <property type="component" value="Unassembled WGS sequence"/>
</dbReference>
<evidence type="ECO:0000256" key="6">
    <source>
        <dbReference type="ARBA" id="ARBA00023235"/>
    </source>
</evidence>
<dbReference type="Pfam" id="PF00842">
    <property type="entry name" value="Ala_racemase_C"/>
    <property type="match status" value="1"/>
</dbReference>
<dbReference type="GO" id="GO:0030170">
    <property type="term" value="F:pyridoxal phosphate binding"/>
    <property type="evidence" value="ECO:0007669"/>
    <property type="project" value="UniProtKB-UniRule"/>
</dbReference>
<dbReference type="Gene3D" id="3.20.20.10">
    <property type="entry name" value="Alanine racemase"/>
    <property type="match status" value="1"/>
</dbReference>
<evidence type="ECO:0000256" key="3">
    <source>
        <dbReference type="ARBA" id="ARBA00007880"/>
    </source>
</evidence>
<dbReference type="NCBIfam" id="TIGR00492">
    <property type="entry name" value="alr"/>
    <property type="match status" value="1"/>
</dbReference>
<dbReference type="InterPro" id="IPR000821">
    <property type="entry name" value="Ala_racemase"/>
</dbReference>
<dbReference type="PRINTS" id="PR00992">
    <property type="entry name" value="ALARACEMASE"/>
</dbReference>
<name>A0A5C6TVC2_9SPHN</name>
<proteinExistence type="inferred from homology"/>
<dbReference type="EMBL" id="VOQQ01000001">
    <property type="protein sequence ID" value="TXC63921.1"/>
    <property type="molecule type" value="Genomic_DNA"/>
</dbReference>
<dbReference type="InterPro" id="IPR001608">
    <property type="entry name" value="Ala_racemase_N"/>
</dbReference>
<comment type="function">
    <text evidence="7">Catalyzes the interconversion of L-alanine and D-alanine. May also act on other amino acids.</text>
</comment>
<evidence type="ECO:0000256" key="7">
    <source>
        <dbReference type="HAMAP-Rule" id="MF_01201"/>
    </source>
</evidence>